<feature type="region of interest" description="Disordered" evidence="1">
    <location>
        <begin position="92"/>
        <end position="111"/>
    </location>
</feature>
<proteinExistence type="predicted"/>
<dbReference type="VEuPathDB" id="FungiDB:PV07_03307"/>
<reference evidence="2 3" key="1">
    <citation type="submission" date="2015-01" db="EMBL/GenBank/DDBJ databases">
        <title>The Genome Sequence of Cladophialophora immunda CBS83496.</title>
        <authorList>
            <consortium name="The Broad Institute Genomics Platform"/>
            <person name="Cuomo C."/>
            <person name="de Hoog S."/>
            <person name="Gorbushina A."/>
            <person name="Stielow B."/>
            <person name="Teixiera M."/>
            <person name="Abouelleil A."/>
            <person name="Chapman S.B."/>
            <person name="Priest M."/>
            <person name="Young S.K."/>
            <person name="Wortman J."/>
            <person name="Nusbaum C."/>
            <person name="Birren B."/>
        </authorList>
    </citation>
    <scope>NUCLEOTIDE SEQUENCE [LARGE SCALE GENOMIC DNA]</scope>
    <source>
        <strain evidence="2 3">CBS 83496</strain>
    </source>
</reference>
<dbReference type="GeneID" id="27342501"/>
<evidence type="ECO:0000313" key="3">
    <source>
        <dbReference type="Proteomes" id="UP000054466"/>
    </source>
</evidence>
<evidence type="ECO:0000256" key="1">
    <source>
        <dbReference type="SAM" id="MobiDB-lite"/>
    </source>
</evidence>
<protein>
    <submittedName>
        <fullName evidence="2">Uncharacterized protein</fullName>
    </submittedName>
</protein>
<dbReference type="HOGENOM" id="CLU_2158103_0_0_1"/>
<keyword evidence="3" id="KW-1185">Reference proteome</keyword>
<evidence type="ECO:0000313" key="2">
    <source>
        <dbReference type="EMBL" id="KIW31707.1"/>
    </source>
</evidence>
<gene>
    <name evidence="2" type="ORF">PV07_03307</name>
</gene>
<accession>A0A0D2B223</accession>
<dbReference type="AlphaFoldDB" id="A0A0D2B223"/>
<dbReference type="Proteomes" id="UP000054466">
    <property type="component" value="Unassembled WGS sequence"/>
</dbReference>
<sequence>MNRSSSHVNAGVGVGADVMVKPSTLGMASARQSTFLHTNAAADVDAHDLPLGTMTTTPTIGPTTTTTDTEEASTTSTEAAPPLSPVLSPAIESLSTTSTGQGDIIIEKGEI</sequence>
<name>A0A0D2B223_9EURO</name>
<dbReference type="EMBL" id="KN847041">
    <property type="protein sequence ID" value="KIW31707.1"/>
    <property type="molecule type" value="Genomic_DNA"/>
</dbReference>
<feature type="region of interest" description="Disordered" evidence="1">
    <location>
        <begin position="49"/>
        <end position="87"/>
    </location>
</feature>
<dbReference type="RefSeq" id="XP_016251923.1">
    <property type="nucleotide sequence ID" value="XM_016390021.1"/>
</dbReference>
<organism evidence="2 3">
    <name type="scientific">Cladophialophora immunda</name>
    <dbReference type="NCBI Taxonomy" id="569365"/>
    <lineage>
        <taxon>Eukaryota</taxon>
        <taxon>Fungi</taxon>
        <taxon>Dikarya</taxon>
        <taxon>Ascomycota</taxon>
        <taxon>Pezizomycotina</taxon>
        <taxon>Eurotiomycetes</taxon>
        <taxon>Chaetothyriomycetidae</taxon>
        <taxon>Chaetothyriales</taxon>
        <taxon>Herpotrichiellaceae</taxon>
        <taxon>Cladophialophora</taxon>
    </lineage>
</organism>